<organism evidence="6 7">
    <name type="scientific">Gloeothece verrucosa (strain PCC 7822)</name>
    <name type="common">Cyanothece sp. (strain PCC 7822)</name>
    <dbReference type="NCBI Taxonomy" id="497965"/>
    <lineage>
        <taxon>Bacteria</taxon>
        <taxon>Bacillati</taxon>
        <taxon>Cyanobacteriota</taxon>
        <taxon>Cyanophyceae</taxon>
        <taxon>Oscillatoriophycideae</taxon>
        <taxon>Chroococcales</taxon>
        <taxon>Aphanothecaceae</taxon>
        <taxon>Gloeothece</taxon>
        <taxon>Gloeothece verrucosa</taxon>
    </lineage>
</organism>
<name>E0UMT9_GLOV7</name>
<comment type="catalytic activity">
    <reaction evidence="4">
        <text>L-aspartate + L-glutamine + ATP + H2O = L-asparagine + L-glutamate + AMP + diphosphate + H(+)</text>
        <dbReference type="Rhea" id="RHEA:12228"/>
        <dbReference type="ChEBI" id="CHEBI:15377"/>
        <dbReference type="ChEBI" id="CHEBI:15378"/>
        <dbReference type="ChEBI" id="CHEBI:29985"/>
        <dbReference type="ChEBI" id="CHEBI:29991"/>
        <dbReference type="ChEBI" id="CHEBI:30616"/>
        <dbReference type="ChEBI" id="CHEBI:33019"/>
        <dbReference type="ChEBI" id="CHEBI:58048"/>
        <dbReference type="ChEBI" id="CHEBI:58359"/>
        <dbReference type="ChEBI" id="CHEBI:456215"/>
        <dbReference type="EC" id="6.3.5.4"/>
    </reaction>
</comment>
<evidence type="ECO:0000256" key="3">
    <source>
        <dbReference type="ARBA" id="ARBA00022888"/>
    </source>
</evidence>
<comment type="pathway">
    <text evidence="1">Amino-acid biosynthesis; L-asparagine biosynthesis; L-asparagine from L-aspartate (L-Gln route): step 1/1.</text>
</comment>
<sequence>MDLWTQIELIPIAFHLNTLVSDKYFIGVYRRTIRKTTCILTMNKPYHFIGYWGLISQTEQEKFNNIIKNISTTSYKFQKQETWGILYLGVKQIPSSTNINQGLIASLSAGGIPNQSDAWVTVEKNCLSLGRETFGRVPLYWTQFNQTIWFASQFQLLLPLIKNPKINFLSLSGYTSFSYIPTPITPVEDIKAISPGTEQTWQLNSSLEQLAEKRLFQWHSLPKVIGDEETAIRQLQILLKKTVEEQLLDLGDEPVGIFLSGGLDSSIIAALLVQAGLKVRAYSLDFGIEENSELIYAQEVAQFLKIPLIKVPATAKQVKKALLATVKALDLPFGDGVTVPLYLLGQAASQETAIIFNGEHGDQLFAGWTNKPLIAASIYQGENSFTQEYLNTFHRLYGYEEQVFQLSVYKQVKLYNLDEWLKEALCESFSSCFLDRLRRANLMLKGSQNIQPRATNVAFAHGLWIRSPFCNLSLAEWTFGVAGELFLKGACEKYILKKAVESWLPSEIVWRKKRGMGVPLTQWCLSSLWSTLGYWLNPHKLQSEGIFNPDIAKKIILGQLSGQIRGRRIGEILWLLLMWEVWRTEVFREQVSAKSLYNPFWLPYRGWKILSSLSGDK</sequence>
<proteinExistence type="predicted"/>
<dbReference type="Gene3D" id="3.40.50.620">
    <property type="entry name" value="HUPs"/>
    <property type="match status" value="1"/>
</dbReference>
<keyword evidence="3" id="KW-0028">Amino-acid biosynthesis</keyword>
<dbReference type="InterPro" id="IPR029055">
    <property type="entry name" value="Ntn_hydrolases_N"/>
</dbReference>
<dbReference type="InterPro" id="IPR014729">
    <property type="entry name" value="Rossmann-like_a/b/a_fold"/>
</dbReference>
<evidence type="ECO:0000256" key="2">
    <source>
        <dbReference type="ARBA" id="ARBA00012737"/>
    </source>
</evidence>
<keyword evidence="6" id="KW-0614">Plasmid</keyword>
<reference evidence="7" key="1">
    <citation type="journal article" date="2011" name="MBio">
        <title>Novel metabolic attributes of the genus Cyanothece, comprising a group of unicellular nitrogen-fixing Cyanobacteria.</title>
        <authorList>
            <person name="Bandyopadhyay A."/>
            <person name="Elvitigala T."/>
            <person name="Welsh E."/>
            <person name="Stockel J."/>
            <person name="Liberton M."/>
            <person name="Min H."/>
            <person name="Sherman L.A."/>
            <person name="Pakrasi H.B."/>
        </authorList>
    </citation>
    <scope>NUCLEOTIDE SEQUENCE [LARGE SCALE GENOMIC DNA]</scope>
    <source>
        <strain evidence="7">PCC 7822</strain>
        <plasmid evidence="7">Cy782202</plasmid>
    </source>
</reference>
<dbReference type="EC" id="6.3.5.4" evidence="2"/>
<protein>
    <recommendedName>
        <fullName evidence="2">asparagine synthase (glutamine-hydrolyzing)</fullName>
        <ecNumber evidence="2">6.3.5.4</ecNumber>
    </recommendedName>
</protein>
<dbReference type="GO" id="GO:0004066">
    <property type="term" value="F:asparagine synthase (glutamine-hydrolyzing) activity"/>
    <property type="evidence" value="ECO:0007669"/>
    <property type="project" value="UniProtKB-EC"/>
</dbReference>
<dbReference type="InterPro" id="IPR001763">
    <property type="entry name" value="Rhodanese-like_dom"/>
</dbReference>
<dbReference type="Gene3D" id="3.60.20.10">
    <property type="entry name" value="Glutamine Phosphoribosylpyrophosphate, subunit 1, domain 1"/>
    <property type="match status" value="1"/>
</dbReference>
<evidence type="ECO:0000259" key="5">
    <source>
        <dbReference type="PROSITE" id="PS50206"/>
    </source>
</evidence>
<dbReference type="Proteomes" id="UP000008206">
    <property type="component" value="Plasmid Cy782202"/>
</dbReference>
<dbReference type="GO" id="GO:0005829">
    <property type="term" value="C:cytosol"/>
    <property type="evidence" value="ECO:0007669"/>
    <property type="project" value="TreeGrafter"/>
</dbReference>
<gene>
    <name evidence="6" type="ordered locus">Cyan7822_6493</name>
</gene>
<keyword evidence="7" id="KW-1185">Reference proteome</keyword>
<dbReference type="PANTHER" id="PTHR43284">
    <property type="entry name" value="ASPARAGINE SYNTHETASE (GLUTAMINE-HYDROLYZING)"/>
    <property type="match status" value="1"/>
</dbReference>
<evidence type="ECO:0000256" key="4">
    <source>
        <dbReference type="ARBA" id="ARBA00048741"/>
    </source>
</evidence>
<dbReference type="AlphaFoldDB" id="E0UMT9"/>
<dbReference type="PANTHER" id="PTHR43284:SF1">
    <property type="entry name" value="ASPARAGINE SYNTHETASE"/>
    <property type="match status" value="1"/>
</dbReference>
<geneLocation type="plasmid" evidence="6 7">
    <name>Cy782202</name>
</geneLocation>
<dbReference type="SUPFAM" id="SSF52402">
    <property type="entry name" value="Adenine nucleotide alpha hydrolases-like"/>
    <property type="match status" value="1"/>
</dbReference>
<evidence type="ECO:0000313" key="6">
    <source>
        <dbReference type="EMBL" id="ADN18269.1"/>
    </source>
</evidence>
<accession>E0UMT9</accession>
<dbReference type="GO" id="GO:0006529">
    <property type="term" value="P:asparagine biosynthetic process"/>
    <property type="evidence" value="ECO:0007669"/>
    <property type="project" value="UniProtKB-KW"/>
</dbReference>
<dbReference type="HOGENOM" id="CLU_014658_3_1_3"/>
<dbReference type="SUPFAM" id="SSF56235">
    <property type="entry name" value="N-terminal nucleophile aminohydrolases (Ntn hydrolases)"/>
    <property type="match status" value="1"/>
</dbReference>
<dbReference type="InterPro" id="IPR001962">
    <property type="entry name" value="Asn_synthase"/>
</dbReference>
<dbReference type="EMBL" id="CP002200">
    <property type="protein sequence ID" value="ADN18269.1"/>
    <property type="molecule type" value="Genomic_DNA"/>
</dbReference>
<dbReference type="CDD" id="cd01991">
    <property type="entry name" value="Asn_synthase_B_C"/>
    <property type="match status" value="1"/>
</dbReference>
<evidence type="ECO:0000313" key="7">
    <source>
        <dbReference type="Proteomes" id="UP000008206"/>
    </source>
</evidence>
<keyword evidence="3" id="KW-0061">Asparagine biosynthesis</keyword>
<dbReference type="InterPro" id="IPR051786">
    <property type="entry name" value="ASN_synthetase/amidase"/>
</dbReference>
<evidence type="ECO:0000256" key="1">
    <source>
        <dbReference type="ARBA" id="ARBA00005187"/>
    </source>
</evidence>
<dbReference type="PROSITE" id="PS50206">
    <property type="entry name" value="RHODANESE_3"/>
    <property type="match status" value="1"/>
</dbReference>
<dbReference type="KEGG" id="cyj:Cyan7822_6493"/>
<feature type="domain" description="Rhodanese" evidence="5">
    <location>
        <begin position="243"/>
        <end position="300"/>
    </location>
</feature>
<dbReference type="Pfam" id="PF00733">
    <property type="entry name" value="Asn_synthase"/>
    <property type="match status" value="1"/>
</dbReference>